<evidence type="ECO:0000313" key="2">
    <source>
        <dbReference type="Proteomes" id="UP001152795"/>
    </source>
</evidence>
<organism evidence="1 2">
    <name type="scientific">Paramuricea clavata</name>
    <name type="common">Red gorgonian</name>
    <name type="synonym">Violescent sea-whip</name>
    <dbReference type="NCBI Taxonomy" id="317549"/>
    <lineage>
        <taxon>Eukaryota</taxon>
        <taxon>Metazoa</taxon>
        <taxon>Cnidaria</taxon>
        <taxon>Anthozoa</taxon>
        <taxon>Octocorallia</taxon>
        <taxon>Malacalcyonacea</taxon>
        <taxon>Plexauridae</taxon>
        <taxon>Paramuricea</taxon>
    </lineage>
</organism>
<keyword evidence="2" id="KW-1185">Reference proteome</keyword>
<reference evidence="1" key="1">
    <citation type="submission" date="2020-04" db="EMBL/GenBank/DDBJ databases">
        <authorList>
            <person name="Alioto T."/>
            <person name="Alioto T."/>
            <person name="Gomez Garrido J."/>
        </authorList>
    </citation>
    <scope>NUCLEOTIDE SEQUENCE</scope>
    <source>
        <strain evidence="1">A484AB</strain>
    </source>
</reference>
<dbReference type="Proteomes" id="UP001152795">
    <property type="component" value="Unassembled WGS sequence"/>
</dbReference>
<dbReference type="EMBL" id="CACRXK020001870">
    <property type="protein sequence ID" value="CAB3991544.1"/>
    <property type="molecule type" value="Genomic_DNA"/>
</dbReference>
<protein>
    <submittedName>
        <fullName evidence="1">Uncharacterized protein</fullName>
    </submittedName>
</protein>
<name>A0A6S7GDQ9_PARCT</name>
<evidence type="ECO:0000313" key="1">
    <source>
        <dbReference type="EMBL" id="CAB3991544.1"/>
    </source>
</evidence>
<dbReference type="AlphaFoldDB" id="A0A6S7GDQ9"/>
<proteinExistence type="predicted"/>
<accession>A0A6S7GDQ9</accession>
<dbReference type="OrthoDB" id="10459155at2759"/>
<comment type="caution">
    <text evidence="1">The sequence shown here is derived from an EMBL/GenBank/DDBJ whole genome shotgun (WGS) entry which is preliminary data.</text>
</comment>
<gene>
    <name evidence="1" type="ORF">PACLA_8A011968</name>
</gene>
<sequence length="119" mass="13692">MQAWLPVILLWFISLFTSTLAVITCIYRHLDHGKYRWKNIHKHLSPWILLALLTAAFMVGNVWLIANSRESDVARMAKQAGLLIGLFVGLFFIICGITAIIWRKYQKRASQNSHKEALL</sequence>